<reference evidence="3" key="1">
    <citation type="submission" date="2021-02" db="EMBL/GenBank/DDBJ databases">
        <title>Thiocyanate and organic carbon inputs drive convergent selection for specific autotrophic Afipia and Thiobacillus strains within complex microbiomes.</title>
        <authorList>
            <person name="Huddy R.J."/>
            <person name="Sachdeva R."/>
            <person name="Kadzinga F."/>
            <person name="Kantor R.S."/>
            <person name="Harrison S.T.L."/>
            <person name="Banfield J.F."/>
        </authorList>
    </citation>
    <scope>NUCLEOTIDE SEQUENCE</scope>
    <source>
        <strain evidence="3">SCN18_13_7_16_R3_B_64_19</strain>
    </source>
</reference>
<dbReference type="RefSeq" id="WP_276727616.1">
    <property type="nucleotide sequence ID" value="NZ_JAFKMR010000010.1"/>
</dbReference>
<dbReference type="EMBL" id="JAFKMR010000010">
    <property type="protein sequence ID" value="MBN8743185.1"/>
    <property type="molecule type" value="Genomic_DNA"/>
</dbReference>
<protein>
    <submittedName>
        <fullName evidence="3">Alpha/beta fold hydrolase</fullName>
    </submittedName>
</protein>
<dbReference type="InterPro" id="IPR050261">
    <property type="entry name" value="FrsA_esterase"/>
</dbReference>
<sequence>MSRSKLVSALLPTVLPWMTSPPLRPLLNWGLRRSLRAPRLAHTRSPGDFGLAFATVRIPTANGKTLHAWYLPAPQAAPRPSPALVIVHGWGSNADLMLPLAPALHAAGLALLFIDTRCHGASDDEPFTSLPRFAEDTVHAVDWLAAQPDIAPSRIALLGHSVGAGAVLLAATWRPQIAAVVSLAAFAHPADMMQRWMAEQNLPDAVIGPYILQYVQRTIGYRFDTIAPLTTLPQLRCPVLLMHGEHDTTVPVEDAHRLLAAAAARDSVQLHIGPGGHDSMDAFLEQMPQVIGFLNQVNSAPTDLANRIATDSGCGCYASISGRPQ</sequence>
<dbReference type="SUPFAM" id="SSF53474">
    <property type="entry name" value="alpha/beta-Hydrolases"/>
    <property type="match status" value="1"/>
</dbReference>
<gene>
    <name evidence="3" type="ORF">J0I24_02650</name>
</gene>
<dbReference type="PANTHER" id="PTHR22946">
    <property type="entry name" value="DIENELACTONE HYDROLASE DOMAIN-CONTAINING PROTEIN-RELATED"/>
    <property type="match status" value="1"/>
</dbReference>
<accession>A0A8I1MUQ0</accession>
<name>A0A8I1MUQ0_THIA3</name>
<feature type="domain" description="Serine aminopeptidase S33" evidence="2">
    <location>
        <begin position="80"/>
        <end position="197"/>
    </location>
</feature>
<dbReference type="Pfam" id="PF12146">
    <property type="entry name" value="Hydrolase_4"/>
    <property type="match status" value="1"/>
</dbReference>
<evidence type="ECO:0000256" key="1">
    <source>
        <dbReference type="ARBA" id="ARBA00022801"/>
    </source>
</evidence>
<evidence type="ECO:0000313" key="4">
    <source>
        <dbReference type="Proteomes" id="UP000664800"/>
    </source>
</evidence>
<dbReference type="Gene3D" id="3.40.50.1820">
    <property type="entry name" value="alpha/beta hydrolase"/>
    <property type="match status" value="1"/>
</dbReference>
<proteinExistence type="predicted"/>
<evidence type="ECO:0000259" key="2">
    <source>
        <dbReference type="Pfam" id="PF12146"/>
    </source>
</evidence>
<dbReference type="GO" id="GO:0052689">
    <property type="term" value="F:carboxylic ester hydrolase activity"/>
    <property type="evidence" value="ECO:0007669"/>
    <property type="project" value="UniProtKB-ARBA"/>
</dbReference>
<keyword evidence="1 3" id="KW-0378">Hydrolase</keyword>
<dbReference type="Proteomes" id="UP000664800">
    <property type="component" value="Unassembled WGS sequence"/>
</dbReference>
<organism evidence="3 4">
    <name type="scientific">Thiomonas arsenitoxydans (strain DSM 22701 / CIP 110005 / 3As)</name>
    <dbReference type="NCBI Taxonomy" id="426114"/>
    <lineage>
        <taxon>Bacteria</taxon>
        <taxon>Pseudomonadati</taxon>
        <taxon>Pseudomonadota</taxon>
        <taxon>Betaproteobacteria</taxon>
        <taxon>Burkholderiales</taxon>
        <taxon>Thiomonas</taxon>
    </lineage>
</organism>
<dbReference type="InterPro" id="IPR022742">
    <property type="entry name" value="Hydrolase_4"/>
</dbReference>
<comment type="caution">
    <text evidence="3">The sequence shown here is derived from an EMBL/GenBank/DDBJ whole genome shotgun (WGS) entry which is preliminary data.</text>
</comment>
<dbReference type="PANTHER" id="PTHR22946:SF9">
    <property type="entry name" value="POLYKETIDE TRANSFERASE AF380"/>
    <property type="match status" value="1"/>
</dbReference>
<dbReference type="AlphaFoldDB" id="A0A8I1MUQ0"/>
<evidence type="ECO:0000313" key="3">
    <source>
        <dbReference type="EMBL" id="MBN8743185.1"/>
    </source>
</evidence>
<dbReference type="InterPro" id="IPR029058">
    <property type="entry name" value="AB_hydrolase_fold"/>
</dbReference>